<dbReference type="NCBIfam" id="NF004076">
    <property type="entry name" value="PRK05581.1-4"/>
    <property type="match status" value="1"/>
</dbReference>
<name>A0A9D5JYC1_9BACT</name>
<dbReference type="AlphaFoldDB" id="A0A9D5JYC1"/>
<dbReference type="EMBL" id="WJJP01000589">
    <property type="protein sequence ID" value="MBD3326498.1"/>
    <property type="molecule type" value="Genomic_DNA"/>
</dbReference>
<dbReference type="GO" id="GO:0005975">
    <property type="term" value="P:carbohydrate metabolic process"/>
    <property type="evidence" value="ECO:0007669"/>
    <property type="project" value="InterPro"/>
</dbReference>
<evidence type="ECO:0000256" key="1">
    <source>
        <dbReference type="ARBA" id="ARBA00022723"/>
    </source>
</evidence>
<dbReference type="InterPro" id="IPR000056">
    <property type="entry name" value="Ribul_P_3_epim-like"/>
</dbReference>
<evidence type="ECO:0000256" key="2">
    <source>
        <dbReference type="ARBA" id="ARBA00023235"/>
    </source>
</evidence>
<dbReference type="Pfam" id="PF00834">
    <property type="entry name" value="Ribul_P_3_epim"/>
    <property type="match status" value="1"/>
</dbReference>
<comment type="caution">
    <text evidence="3">The sequence shown here is derived from an EMBL/GenBank/DDBJ whole genome shotgun (WGS) entry which is preliminary data.</text>
</comment>
<keyword evidence="2 3" id="KW-0413">Isomerase</keyword>
<dbReference type="SUPFAM" id="SSF51366">
    <property type="entry name" value="Ribulose-phoshate binding barrel"/>
    <property type="match status" value="1"/>
</dbReference>
<dbReference type="InterPro" id="IPR011060">
    <property type="entry name" value="RibuloseP-bd_barrel"/>
</dbReference>
<reference evidence="3" key="1">
    <citation type="submission" date="2019-11" db="EMBL/GenBank/DDBJ databases">
        <title>Microbial mats filling the niche in hypersaline microbial mats.</title>
        <authorList>
            <person name="Wong H.L."/>
            <person name="Macleod F.I."/>
            <person name="White R.A. III"/>
            <person name="Burns B.P."/>
        </authorList>
    </citation>
    <scope>NUCLEOTIDE SEQUENCE</scope>
    <source>
        <strain evidence="3">Rbin_158</strain>
    </source>
</reference>
<evidence type="ECO:0000313" key="3">
    <source>
        <dbReference type="EMBL" id="MBD3326498.1"/>
    </source>
</evidence>
<protein>
    <submittedName>
        <fullName evidence="3">Ribulose-phosphate 3-epimerase</fullName>
        <ecNumber evidence="3">5.1.3.1</ecNumber>
    </submittedName>
</protein>
<dbReference type="GO" id="GO:0046872">
    <property type="term" value="F:metal ion binding"/>
    <property type="evidence" value="ECO:0007669"/>
    <property type="project" value="UniProtKB-KW"/>
</dbReference>
<sequence length="223" mass="24400">MIKISPSLMCADLLNLHRDIETLLRVGVDQFHLDVMDGHFVRNFGLCYDLIKQIRATTQLPLEVHLTIDNPESHIDLAAEAGADIITIHPDVTPNLDAAVRQIIDRGKGACLAIAPRTPLHVLDDLLEHLTLINLMAVNPGFAGQKASPDTFDKIRQLRETLTAAGSQIPIQIDGNTSYDNIPAMINNGADILVLGTSSLFRQQLPLGESLKAVKTYIQNMAV</sequence>
<dbReference type="GO" id="GO:0004750">
    <property type="term" value="F:D-ribulose-phosphate 3-epimerase activity"/>
    <property type="evidence" value="ECO:0007669"/>
    <property type="project" value="UniProtKB-EC"/>
</dbReference>
<dbReference type="CDD" id="cd00429">
    <property type="entry name" value="RPE"/>
    <property type="match status" value="1"/>
</dbReference>
<gene>
    <name evidence="3" type="ORF">GF339_18080</name>
</gene>
<accession>A0A9D5JYC1</accession>
<proteinExistence type="predicted"/>
<dbReference type="Proteomes" id="UP000649604">
    <property type="component" value="Unassembled WGS sequence"/>
</dbReference>
<dbReference type="EC" id="5.1.3.1" evidence="3"/>
<dbReference type="InterPro" id="IPR013785">
    <property type="entry name" value="Aldolase_TIM"/>
</dbReference>
<keyword evidence="1" id="KW-0479">Metal-binding</keyword>
<dbReference type="Gene3D" id="3.20.20.70">
    <property type="entry name" value="Aldolase class I"/>
    <property type="match status" value="1"/>
</dbReference>
<organism evidence="3 4">
    <name type="scientific">candidate division KSB3 bacterium</name>
    <dbReference type="NCBI Taxonomy" id="2044937"/>
    <lineage>
        <taxon>Bacteria</taxon>
        <taxon>candidate division KSB3</taxon>
    </lineage>
</organism>
<dbReference type="PANTHER" id="PTHR11749">
    <property type="entry name" value="RIBULOSE-5-PHOSPHATE-3-EPIMERASE"/>
    <property type="match status" value="1"/>
</dbReference>
<evidence type="ECO:0000313" key="4">
    <source>
        <dbReference type="Proteomes" id="UP000649604"/>
    </source>
</evidence>